<accession>A0AAE9YIG3</accession>
<evidence type="ECO:0000313" key="3">
    <source>
        <dbReference type="Proteomes" id="UP001216390"/>
    </source>
</evidence>
<protein>
    <submittedName>
        <fullName evidence="2">Glycerophosphodiester phosphodiesterase</fullName>
    </submittedName>
</protein>
<dbReference type="InterPro" id="IPR030395">
    <property type="entry name" value="GP_PDE_dom"/>
</dbReference>
<dbReference type="CDD" id="cd08561">
    <property type="entry name" value="GDPD_cytoplasmic_ScUgpQ2_like"/>
    <property type="match status" value="1"/>
</dbReference>
<keyword evidence="3" id="KW-1185">Reference proteome</keyword>
<reference evidence="2" key="1">
    <citation type="submission" date="2023-01" db="EMBL/GenBank/DDBJ databases">
        <title>The diversity of Class Acidimicrobiia in South China Sea sediment environments and the proposal of Iamia marina sp. nov., a novel species of the genus Iamia.</title>
        <authorList>
            <person name="He Y."/>
            <person name="Tian X."/>
        </authorList>
    </citation>
    <scope>NUCLEOTIDE SEQUENCE</scope>
    <source>
        <strain evidence="2">DSM 19957</strain>
    </source>
</reference>
<proteinExistence type="predicted"/>
<organism evidence="2 3">
    <name type="scientific">Iamia majanohamensis</name>
    <dbReference type="NCBI Taxonomy" id="467976"/>
    <lineage>
        <taxon>Bacteria</taxon>
        <taxon>Bacillati</taxon>
        <taxon>Actinomycetota</taxon>
        <taxon>Acidimicrobiia</taxon>
        <taxon>Acidimicrobiales</taxon>
        <taxon>Iamiaceae</taxon>
        <taxon>Iamia</taxon>
    </lineage>
</organism>
<dbReference type="InterPro" id="IPR017946">
    <property type="entry name" value="PLC-like_Pdiesterase_TIM-brl"/>
</dbReference>
<dbReference type="Proteomes" id="UP001216390">
    <property type="component" value="Chromosome"/>
</dbReference>
<dbReference type="PANTHER" id="PTHR43805">
    <property type="entry name" value="GLYCEROPHOSPHORYL DIESTER PHOSPHODIESTERASE"/>
    <property type="match status" value="1"/>
</dbReference>
<dbReference type="GO" id="GO:0008081">
    <property type="term" value="F:phosphoric diester hydrolase activity"/>
    <property type="evidence" value="ECO:0007669"/>
    <property type="project" value="InterPro"/>
</dbReference>
<dbReference type="KEGG" id="ima:PO878_10500"/>
<dbReference type="Pfam" id="PF03009">
    <property type="entry name" value="GDPD"/>
    <property type="match status" value="1"/>
</dbReference>
<sequence length="256" mass="27531">MGTRSWPFLDHPGPLAFAHRGAHRPDGPGENTMAAFAAAVELGYRYVETDVHLTADGVVVAFHDDRLDRVTDMTGELADLPWSEVARARVGPEGDPVPRLDELLARWPDLRVNIDPKHDRVVEPLADVLAAAGAVARVCCGSFSDARLATLRDRLGPDLCTSLGPRATARVAAAGLGLPAGTPPGPCLQVPTTVKGRRLVTPRFVRRAHGLGLQVHVWTIDDPDEMGALLDMGVDGIMTDRADLLREVLDARGQWA</sequence>
<dbReference type="EMBL" id="CP116942">
    <property type="protein sequence ID" value="WCO69152.1"/>
    <property type="molecule type" value="Genomic_DNA"/>
</dbReference>
<dbReference type="Gene3D" id="3.20.20.190">
    <property type="entry name" value="Phosphatidylinositol (PI) phosphodiesterase"/>
    <property type="match status" value="1"/>
</dbReference>
<gene>
    <name evidence="2" type="ORF">PO878_10500</name>
</gene>
<dbReference type="GO" id="GO:0006629">
    <property type="term" value="P:lipid metabolic process"/>
    <property type="evidence" value="ECO:0007669"/>
    <property type="project" value="InterPro"/>
</dbReference>
<name>A0AAE9YIG3_9ACTN</name>
<feature type="domain" description="GP-PDE" evidence="1">
    <location>
        <begin position="14"/>
        <end position="249"/>
    </location>
</feature>
<dbReference type="PROSITE" id="PS51704">
    <property type="entry name" value="GP_PDE"/>
    <property type="match status" value="1"/>
</dbReference>
<evidence type="ECO:0000313" key="2">
    <source>
        <dbReference type="EMBL" id="WCO69152.1"/>
    </source>
</evidence>
<dbReference type="PANTHER" id="PTHR43805:SF1">
    <property type="entry name" value="GP-PDE DOMAIN-CONTAINING PROTEIN"/>
    <property type="match status" value="1"/>
</dbReference>
<dbReference type="SUPFAM" id="SSF51695">
    <property type="entry name" value="PLC-like phosphodiesterases"/>
    <property type="match status" value="1"/>
</dbReference>
<evidence type="ECO:0000259" key="1">
    <source>
        <dbReference type="PROSITE" id="PS51704"/>
    </source>
</evidence>
<dbReference type="AlphaFoldDB" id="A0AAE9YIG3"/>
<dbReference type="RefSeq" id="WP_272738666.1">
    <property type="nucleotide sequence ID" value="NZ_CP116942.1"/>
</dbReference>